<dbReference type="InterPro" id="IPR038607">
    <property type="entry name" value="PhoD-like_sf"/>
</dbReference>
<evidence type="ECO:0000256" key="1">
    <source>
        <dbReference type="SAM" id="MobiDB-lite"/>
    </source>
</evidence>
<sequence>MSALLLNAEAPWHRIERGDPEGDRLPLLSALKPERGWPRWILQVPMAWRGGWHYDRLPGDLRFEPFVPPTLGAPGEPWRFALPLNQFPPLVAGGMAAVAASLPASGPGQQNARTSEEGTEAVLASMGARMPSACGLLVLAVYLEPRALAMEGEHGGSLHELIGDELLRQFDAAIDELLALPAHRWWQGFVPTPGGPWWAGARHDAMGSSVDDHGNDHGNGNGNEPSAQDAAEWHEVCFALAACQYPPGLLDVSPGCEADPAQAGPAMAALTRLHHFARTTALGGEVSMLLLAGDQIYADASGGLADSRSGVERYARGYREFKGGPVRHLPPSVARIVHSVDDHEIVDNWEPASPGGVGPWFDVARQAAWDYRWEAGARIGGPNCLWHEFDWRGAAFFVADARCEREPRRVANWSRARLWSTAQRDAFAAWLTRTAGRPRFMLCGSLPLPRRRTTAEHPSSCLRSDAWDGYPHSLHELLGEVWRQRASGLVFLSGDEHRSGCVTVELSPVGRSVPEVSAALVAPASVGQLAHLGGKHAQQVQDRLIVRDVRDVQKVHEVQEVQPQAQPSNTATDTDADAEADADADADADATVRIHSVHSSALYAPWPFAVTAAEELAAPEVFEFDGPQGQRLRCRVSGWQDHPGDGFAVLKVSGGELLLWFDRAHRPLYAGGSTPTPDARLPLTARPL</sequence>
<name>A0ABY6B201_9BURK</name>
<dbReference type="PANTHER" id="PTHR43606">
    <property type="entry name" value="PHOSPHATASE, PUTATIVE (AFU_ORTHOLOGUE AFUA_6G08710)-RELATED"/>
    <property type="match status" value="1"/>
</dbReference>
<dbReference type="Gene3D" id="3.60.21.70">
    <property type="entry name" value="PhoD-like phosphatase"/>
    <property type="match status" value="1"/>
</dbReference>
<keyword evidence="4" id="KW-1185">Reference proteome</keyword>
<dbReference type="Proteomes" id="UP001064933">
    <property type="component" value="Chromosome"/>
</dbReference>
<proteinExistence type="predicted"/>
<dbReference type="SUPFAM" id="SSF56300">
    <property type="entry name" value="Metallo-dependent phosphatases"/>
    <property type="match status" value="1"/>
</dbReference>
<feature type="compositionally biased region" description="Basic and acidic residues" evidence="1">
    <location>
        <begin position="202"/>
        <end position="216"/>
    </location>
</feature>
<dbReference type="EMBL" id="CP104562">
    <property type="protein sequence ID" value="UXH78855.1"/>
    <property type="molecule type" value="Genomic_DNA"/>
</dbReference>
<gene>
    <name evidence="3" type="ORF">N4261_02630</name>
</gene>
<evidence type="ECO:0000313" key="4">
    <source>
        <dbReference type="Proteomes" id="UP001064933"/>
    </source>
</evidence>
<dbReference type="InterPro" id="IPR029052">
    <property type="entry name" value="Metallo-depent_PP-like"/>
</dbReference>
<dbReference type="Pfam" id="PF09423">
    <property type="entry name" value="PhoD"/>
    <property type="match status" value="1"/>
</dbReference>
<reference evidence="3" key="1">
    <citation type="submission" date="2022-10" db="EMBL/GenBank/DDBJ databases">
        <title>Characterization and whole genome sequencing of a new Roseateles species, isolated from fresh water.</title>
        <authorList>
            <person name="Guliayeva D.Y."/>
            <person name="Akhremchuk A.E."/>
            <person name="Sikolenko M.A."/>
            <person name="Valentovich L.N."/>
            <person name="Sidarenka A.V."/>
        </authorList>
    </citation>
    <scope>NUCLEOTIDE SEQUENCE</scope>
    <source>
        <strain evidence="3">BIM B-1768</strain>
    </source>
</reference>
<protein>
    <submittedName>
        <fullName evidence="3">Alkaline phosphatase D family protein</fullName>
    </submittedName>
</protein>
<accession>A0ABY6B201</accession>
<dbReference type="PANTHER" id="PTHR43606:SF2">
    <property type="entry name" value="ALKALINE PHOSPHATASE FAMILY PROTEIN (AFU_ORTHOLOGUE AFUA_5G03860)"/>
    <property type="match status" value="1"/>
</dbReference>
<evidence type="ECO:0000313" key="3">
    <source>
        <dbReference type="EMBL" id="UXH78855.1"/>
    </source>
</evidence>
<feature type="compositionally biased region" description="Acidic residues" evidence="1">
    <location>
        <begin position="574"/>
        <end position="587"/>
    </location>
</feature>
<organism evidence="3 4">
    <name type="scientific">Roseateles amylovorans</name>
    <dbReference type="NCBI Taxonomy" id="2978473"/>
    <lineage>
        <taxon>Bacteria</taxon>
        <taxon>Pseudomonadati</taxon>
        <taxon>Pseudomonadota</taxon>
        <taxon>Betaproteobacteria</taxon>
        <taxon>Burkholderiales</taxon>
        <taxon>Sphaerotilaceae</taxon>
        <taxon>Roseateles</taxon>
    </lineage>
</organism>
<dbReference type="InterPro" id="IPR052900">
    <property type="entry name" value="Phospholipid_Metab_Enz"/>
</dbReference>
<dbReference type="InterPro" id="IPR018946">
    <property type="entry name" value="PhoD-like_MPP"/>
</dbReference>
<feature type="region of interest" description="Disordered" evidence="1">
    <location>
        <begin position="202"/>
        <end position="227"/>
    </location>
</feature>
<feature type="domain" description="PhoD-like phosphatase metallophosphatase" evidence="2">
    <location>
        <begin position="285"/>
        <end position="509"/>
    </location>
</feature>
<dbReference type="RefSeq" id="WP_261758686.1">
    <property type="nucleotide sequence ID" value="NZ_CP104562.2"/>
</dbReference>
<evidence type="ECO:0000259" key="2">
    <source>
        <dbReference type="Pfam" id="PF09423"/>
    </source>
</evidence>
<feature type="region of interest" description="Disordered" evidence="1">
    <location>
        <begin position="557"/>
        <end position="587"/>
    </location>
</feature>